<feature type="region of interest" description="Disordered" evidence="1">
    <location>
        <begin position="276"/>
        <end position="310"/>
    </location>
</feature>
<dbReference type="EMBL" id="PNBA02000003">
    <property type="protein sequence ID" value="KAG6430626.1"/>
    <property type="molecule type" value="Genomic_DNA"/>
</dbReference>
<protein>
    <recommendedName>
        <fullName evidence="2">Ty3 transposon capsid-like protein domain-containing protein</fullName>
    </recommendedName>
</protein>
<gene>
    <name evidence="3" type="ORF">SASPL_108698</name>
</gene>
<feature type="compositionally biased region" description="Basic and acidic residues" evidence="1">
    <location>
        <begin position="9"/>
        <end position="20"/>
    </location>
</feature>
<evidence type="ECO:0000259" key="2">
    <source>
        <dbReference type="Pfam" id="PF19259"/>
    </source>
</evidence>
<dbReference type="Pfam" id="PF19259">
    <property type="entry name" value="Ty3_capsid"/>
    <property type="match status" value="1"/>
</dbReference>
<reference evidence="3" key="2">
    <citation type="submission" date="2020-08" db="EMBL/GenBank/DDBJ databases">
        <title>Plant Genome Project.</title>
        <authorList>
            <person name="Zhang R.-G."/>
        </authorList>
    </citation>
    <scope>NUCLEOTIDE SEQUENCE</scope>
    <source>
        <strain evidence="3">Huo1</strain>
        <tissue evidence="3">Leaf</tissue>
    </source>
</reference>
<evidence type="ECO:0000313" key="3">
    <source>
        <dbReference type="EMBL" id="KAG6430626.1"/>
    </source>
</evidence>
<keyword evidence="4" id="KW-1185">Reference proteome</keyword>
<organism evidence="3">
    <name type="scientific">Salvia splendens</name>
    <name type="common">Scarlet sage</name>
    <dbReference type="NCBI Taxonomy" id="180675"/>
    <lineage>
        <taxon>Eukaryota</taxon>
        <taxon>Viridiplantae</taxon>
        <taxon>Streptophyta</taxon>
        <taxon>Embryophyta</taxon>
        <taxon>Tracheophyta</taxon>
        <taxon>Spermatophyta</taxon>
        <taxon>Magnoliopsida</taxon>
        <taxon>eudicotyledons</taxon>
        <taxon>Gunneridae</taxon>
        <taxon>Pentapetalae</taxon>
        <taxon>asterids</taxon>
        <taxon>lamiids</taxon>
        <taxon>Lamiales</taxon>
        <taxon>Lamiaceae</taxon>
        <taxon>Nepetoideae</taxon>
        <taxon>Mentheae</taxon>
        <taxon>Salviinae</taxon>
        <taxon>Salvia</taxon>
        <taxon>Salvia subgen. Calosphace</taxon>
        <taxon>core Calosphace</taxon>
    </lineage>
</organism>
<dbReference type="Proteomes" id="UP000298416">
    <property type="component" value="Unassembled WGS sequence"/>
</dbReference>
<dbReference type="PANTHER" id="PTHR15503:SF22">
    <property type="entry name" value="TRANSPOSON TY3-I GAG POLYPROTEIN"/>
    <property type="match status" value="1"/>
</dbReference>
<evidence type="ECO:0000313" key="4">
    <source>
        <dbReference type="Proteomes" id="UP000298416"/>
    </source>
</evidence>
<feature type="region of interest" description="Disordered" evidence="1">
    <location>
        <begin position="1"/>
        <end position="21"/>
    </location>
</feature>
<name>A0A8X8YDJ4_SALSN</name>
<dbReference type="InterPro" id="IPR045358">
    <property type="entry name" value="Ty3_capsid"/>
</dbReference>
<evidence type="ECO:0000256" key="1">
    <source>
        <dbReference type="SAM" id="MobiDB-lite"/>
    </source>
</evidence>
<dbReference type="PANTHER" id="PTHR15503">
    <property type="entry name" value="LDOC1 RELATED"/>
    <property type="match status" value="1"/>
</dbReference>
<dbReference type="InterPro" id="IPR032567">
    <property type="entry name" value="RTL1-rel"/>
</dbReference>
<feature type="domain" description="Ty3 transposon capsid-like protein" evidence="2">
    <location>
        <begin position="154"/>
        <end position="281"/>
    </location>
</feature>
<accession>A0A8X8YDJ4</accession>
<dbReference type="AlphaFoldDB" id="A0A8X8YDJ4"/>
<feature type="compositionally biased region" description="Polar residues" evidence="1">
    <location>
        <begin position="280"/>
        <end position="297"/>
    </location>
</feature>
<proteinExistence type="predicted"/>
<comment type="caution">
    <text evidence="3">The sequence shown here is derived from an EMBL/GenBank/DDBJ whole genome shotgun (WGS) entry which is preliminary data.</text>
</comment>
<reference evidence="3" key="1">
    <citation type="submission" date="2018-01" db="EMBL/GenBank/DDBJ databases">
        <authorList>
            <person name="Mao J.F."/>
        </authorList>
    </citation>
    <scope>NUCLEOTIDE SEQUENCE</scope>
    <source>
        <strain evidence="3">Huo1</strain>
        <tissue evidence="3">Leaf</tissue>
    </source>
</reference>
<sequence>MTTIGSDSDTDHAEKPHEYTTQEIGQMLFEMQLRAAKYEKKMMTHKHEQEAFARQQATTNRNIDESLAKLAATIGNHQPRPPNSSAPPTRGWAIPPSITTKPVDFNPDNQPKLTTSAPRFNDENVVSWIRKIQKHYNHSFTPLVDRLYLTSFLFDDAAEEWLTYWEDNVESKDWDGFLLAVKKRFDPDLYEDYVGRLASLKQTASVEAYQTSFEAMLQKVKHVGDETLTSLFIAGLKPSIRHELLTRRTASLQDAFALAQRIAACQLTVNQAASPRPAWSSKTSTAATQTRDNQLQHRTPREGQPPSDYPIVRVSSAERAERTKKGQCWYCPEPYSRTHVCSKKFYAFIGADDEDDEADQISIHSDDEGENMAITGAVSSIHVLCPKIKPRSIRMKARINGATVVISFTSTYSCFKLRDRMLSSASNG</sequence>